<evidence type="ECO:0000256" key="1">
    <source>
        <dbReference type="SAM" id="Phobius"/>
    </source>
</evidence>
<sequence length="181" mass="19329">MVTAIGTRFDGVMLDDIRTLALLAATMTTGLMAGYFGLYAHTIMPGLKSAGDHVFIASFQALDRAIINPWFMVSGFLGSLVFTAAATALSLGSEQRSLLPWAAGALVLYLVAFVTTIAVHLPLNDALKAAGPPDRITDLAGVRAAFDETRWVRWNVLRTLTTSVAFVCLAWSLVLQGRLAG</sequence>
<organism evidence="2 3">
    <name type="scientific">Nocardioides albertanoniae</name>
    <dbReference type="NCBI Taxonomy" id="1175486"/>
    <lineage>
        <taxon>Bacteria</taxon>
        <taxon>Bacillati</taxon>
        <taxon>Actinomycetota</taxon>
        <taxon>Actinomycetes</taxon>
        <taxon>Propionibacteriales</taxon>
        <taxon>Nocardioidaceae</taxon>
        <taxon>Nocardioides</taxon>
    </lineage>
</organism>
<feature type="transmembrane region" description="Helical" evidence="1">
    <location>
        <begin position="70"/>
        <end position="91"/>
    </location>
</feature>
<dbReference type="AlphaFoldDB" id="A0A543A7R6"/>
<proteinExistence type="predicted"/>
<keyword evidence="1" id="KW-1133">Transmembrane helix</keyword>
<feature type="transmembrane region" description="Helical" evidence="1">
    <location>
        <begin position="156"/>
        <end position="175"/>
    </location>
</feature>
<comment type="caution">
    <text evidence="2">The sequence shown here is derived from an EMBL/GenBank/DDBJ whole genome shotgun (WGS) entry which is preliminary data.</text>
</comment>
<keyword evidence="3" id="KW-1185">Reference proteome</keyword>
<dbReference type="Proteomes" id="UP000320209">
    <property type="component" value="Unassembled WGS sequence"/>
</dbReference>
<dbReference type="InterPro" id="IPR013901">
    <property type="entry name" value="Anthrone_oxy"/>
</dbReference>
<keyword evidence="1" id="KW-0812">Transmembrane</keyword>
<keyword evidence="1" id="KW-0472">Membrane</keyword>
<accession>A0A543A7R6</accession>
<dbReference type="EMBL" id="VFOV01000001">
    <property type="protein sequence ID" value="TQL68627.1"/>
    <property type="molecule type" value="Genomic_DNA"/>
</dbReference>
<dbReference type="Pfam" id="PF08592">
    <property type="entry name" value="Anthrone_oxy"/>
    <property type="match status" value="1"/>
</dbReference>
<feature type="transmembrane region" description="Helical" evidence="1">
    <location>
        <begin position="20"/>
        <end position="40"/>
    </location>
</feature>
<feature type="transmembrane region" description="Helical" evidence="1">
    <location>
        <begin position="98"/>
        <end position="123"/>
    </location>
</feature>
<evidence type="ECO:0000313" key="2">
    <source>
        <dbReference type="EMBL" id="TQL68627.1"/>
    </source>
</evidence>
<name>A0A543A7R6_9ACTN</name>
<reference evidence="2 3" key="1">
    <citation type="submission" date="2019-06" db="EMBL/GenBank/DDBJ databases">
        <title>Sequencing the genomes of 1000 actinobacteria strains.</title>
        <authorList>
            <person name="Klenk H.-P."/>
        </authorList>
    </citation>
    <scope>NUCLEOTIDE SEQUENCE [LARGE SCALE GENOMIC DNA]</scope>
    <source>
        <strain evidence="2 3">DSM 25218</strain>
    </source>
</reference>
<gene>
    <name evidence="2" type="ORF">FB381_2523</name>
</gene>
<evidence type="ECO:0000313" key="3">
    <source>
        <dbReference type="Proteomes" id="UP000320209"/>
    </source>
</evidence>
<protein>
    <submittedName>
        <fullName evidence="2">Putative membrane protein</fullName>
    </submittedName>
</protein>